<dbReference type="InterPro" id="IPR032619">
    <property type="entry name" value="DUF4883"/>
</dbReference>
<dbReference type="Gene3D" id="3.30.1490.410">
    <property type="entry name" value="Uncharacterised protein PF16224, DUF4883"/>
    <property type="match status" value="1"/>
</dbReference>
<protein>
    <submittedName>
        <fullName evidence="1">Uncharacterized protein</fullName>
    </submittedName>
</protein>
<dbReference type="OrthoDB" id="1937023at2"/>
<evidence type="ECO:0000313" key="1">
    <source>
        <dbReference type="EMBL" id="SDO77481.1"/>
    </source>
</evidence>
<keyword evidence="2" id="KW-1185">Reference proteome</keyword>
<dbReference type="EMBL" id="FNJM01000001">
    <property type="protein sequence ID" value="SDO77481.1"/>
    <property type="molecule type" value="Genomic_DNA"/>
</dbReference>
<dbReference type="RefSeq" id="WP_089965238.1">
    <property type="nucleotide sequence ID" value="NZ_FNJM01000001.1"/>
</dbReference>
<dbReference type="AlphaFoldDB" id="A0A1H0MAX8"/>
<accession>A0A1H0MAX8</accession>
<dbReference type="Pfam" id="PF16224">
    <property type="entry name" value="DUF4883"/>
    <property type="match status" value="1"/>
</dbReference>
<dbReference type="Proteomes" id="UP000198597">
    <property type="component" value="Unassembled WGS sequence"/>
</dbReference>
<proteinExistence type="predicted"/>
<reference evidence="1 2" key="1">
    <citation type="submission" date="2016-10" db="EMBL/GenBank/DDBJ databases">
        <authorList>
            <person name="de Groot N.N."/>
        </authorList>
    </citation>
    <scope>NUCLEOTIDE SEQUENCE [LARGE SCALE GENOMIC DNA]</scope>
    <source>
        <strain evidence="1 2">DSM 12272</strain>
    </source>
</reference>
<gene>
    <name evidence="1" type="ORF">SAMN04488529_101388</name>
</gene>
<sequence>MRYLKLILILMIICIIPGCTVTQNPEYISLKTKPNTHFYTGEIYSKLSKDEPYTLKIFDMNVYKYFNVNTREHSIVLEFIENLKDPNFNIEIDSKLEPRYKLIIEFKDSKYVINAYNEKELSVYPWDGTFPEDTISMEDVPDYYNIYKFCEFITKISQGYEG</sequence>
<organism evidence="1 2">
    <name type="scientific">Clostridium gasigenes</name>
    <dbReference type="NCBI Taxonomy" id="94869"/>
    <lineage>
        <taxon>Bacteria</taxon>
        <taxon>Bacillati</taxon>
        <taxon>Bacillota</taxon>
        <taxon>Clostridia</taxon>
        <taxon>Eubacteriales</taxon>
        <taxon>Clostridiaceae</taxon>
        <taxon>Clostridium</taxon>
    </lineage>
</organism>
<evidence type="ECO:0000313" key="2">
    <source>
        <dbReference type="Proteomes" id="UP000198597"/>
    </source>
</evidence>
<name>A0A1H0MAX8_9CLOT</name>
<dbReference type="CDD" id="cd15786">
    <property type="entry name" value="CPF_1278_like"/>
    <property type="match status" value="1"/>
</dbReference>